<dbReference type="AlphaFoldDB" id="A0AAI8VRZ1"/>
<sequence>MQWLTEKPLTTGVDLHTRNFLFRSSIPASGSIAELHSRYGRPDEVAVRRADGNPPGPHAPPHAIYPMSQTVPADEVSDPEVVICDHGTSFVASATESPTLHTPALYLPPEDFFGEAITTAADIWTLGATLYEVLRERPLFESFEWDRDDIIAEMFSTLGPLPARWWDAWWNSGHFSKPNGERIPEAESMRTMTPYARPLRRRLWDMGRGETPESCKWDFQGGEFQALEDLLRGMLAFEPAERLMAEQVHSSEYIRKWALPAWERQVGRAKATAGL</sequence>
<dbReference type="GO" id="GO:0005524">
    <property type="term" value="F:ATP binding"/>
    <property type="evidence" value="ECO:0007669"/>
    <property type="project" value="UniProtKB-KW"/>
</dbReference>
<dbReference type="PROSITE" id="PS50011">
    <property type="entry name" value="PROTEIN_KINASE_DOM"/>
    <property type="match status" value="1"/>
</dbReference>
<dbReference type="SUPFAM" id="SSF56112">
    <property type="entry name" value="Protein kinase-like (PK-like)"/>
    <property type="match status" value="1"/>
</dbReference>
<evidence type="ECO:0000256" key="1">
    <source>
        <dbReference type="ARBA" id="ARBA00022527"/>
    </source>
</evidence>
<dbReference type="Proteomes" id="UP001295740">
    <property type="component" value="Unassembled WGS sequence"/>
</dbReference>
<dbReference type="InterPro" id="IPR050117">
    <property type="entry name" value="MAPK"/>
</dbReference>
<evidence type="ECO:0000256" key="3">
    <source>
        <dbReference type="ARBA" id="ARBA00022840"/>
    </source>
</evidence>
<evidence type="ECO:0000259" key="4">
    <source>
        <dbReference type="PROSITE" id="PS50011"/>
    </source>
</evidence>
<evidence type="ECO:0000256" key="2">
    <source>
        <dbReference type="ARBA" id="ARBA00022741"/>
    </source>
</evidence>
<keyword evidence="1" id="KW-0808">Transferase</keyword>
<keyword evidence="6" id="KW-1185">Reference proteome</keyword>
<protein>
    <submittedName>
        <fullName evidence="5">Uu.00g145640.m01.CDS01</fullName>
    </submittedName>
</protein>
<dbReference type="EMBL" id="CAUWAG010000012">
    <property type="protein sequence ID" value="CAJ2509538.1"/>
    <property type="molecule type" value="Genomic_DNA"/>
</dbReference>
<evidence type="ECO:0000313" key="5">
    <source>
        <dbReference type="EMBL" id="CAJ2509538.1"/>
    </source>
</evidence>
<dbReference type="InterPro" id="IPR000719">
    <property type="entry name" value="Prot_kinase_dom"/>
</dbReference>
<gene>
    <name evidence="5" type="ORF">KHLLAP_LOCUS10006</name>
</gene>
<reference evidence="5" key="1">
    <citation type="submission" date="2023-10" db="EMBL/GenBank/DDBJ databases">
        <authorList>
            <person name="Hackl T."/>
        </authorList>
    </citation>
    <scope>NUCLEOTIDE SEQUENCE</scope>
</reference>
<dbReference type="PANTHER" id="PTHR24055">
    <property type="entry name" value="MITOGEN-ACTIVATED PROTEIN KINASE"/>
    <property type="match status" value="1"/>
</dbReference>
<dbReference type="Pfam" id="PF00069">
    <property type="entry name" value="Pkinase"/>
    <property type="match status" value="1"/>
</dbReference>
<keyword evidence="1" id="KW-0418">Kinase</keyword>
<accession>A0AAI8VRZ1</accession>
<dbReference type="Gene3D" id="1.10.510.10">
    <property type="entry name" value="Transferase(Phosphotransferase) domain 1"/>
    <property type="match status" value="1"/>
</dbReference>
<keyword evidence="3" id="KW-0067">ATP-binding</keyword>
<name>A0AAI8VRZ1_9PEZI</name>
<organism evidence="5 6">
    <name type="scientific">Anthostomella pinea</name>
    <dbReference type="NCBI Taxonomy" id="933095"/>
    <lineage>
        <taxon>Eukaryota</taxon>
        <taxon>Fungi</taxon>
        <taxon>Dikarya</taxon>
        <taxon>Ascomycota</taxon>
        <taxon>Pezizomycotina</taxon>
        <taxon>Sordariomycetes</taxon>
        <taxon>Xylariomycetidae</taxon>
        <taxon>Xylariales</taxon>
        <taxon>Xylariaceae</taxon>
        <taxon>Anthostomella</taxon>
    </lineage>
</organism>
<proteinExistence type="predicted"/>
<comment type="caution">
    <text evidence="5">The sequence shown here is derived from an EMBL/GenBank/DDBJ whole genome shotgun (WGS) entry which is preliminary data.</text>
</comment>
<evidence type="ECO:0000313" key="6">
    <source>
        <dbReference type="Proteomes" id="UP001295740"/>
    </source>
</evidence>
<keyword evidence="1" id="KW-0723">Serine/threonine-protein kinase</keyword>
<keyword evidence="2" id="KW-0547">Nucleotide-binding</keyword>
<dbReference type="InterPro" id="IPR011009">
    <property type="entry name" value="Kinase-like_dom_sf"/>
</dbReference>
<dbReference type="SMART" id="SM00220">
    <property type="entry name" value="S_TKc"/>
    <property type="match status" value="1"/>
</dbReference>
<dbReference type="GO" id="GO:0004674">
    <property type="term" value="F:protein serine/threonine kinase activity"/>
    <property type="evidence" value="ECO:0007669"/>
    <property type="project" value="UniProtKB-KW"/>
</dbReference>
<feature type="domain" description="Protein kinase" evidence="4">
    <location>
        <begin position="1"/>
        <end position="254"/>
    </location>
</feature>